<proteinExistence type="predicted"/>
<dbReference type="EMBL" id="JARBJD010000524">
    <property type="protein sequence ID" value="KAK2941299.1"/>
    <property type="molecule type" value="Genomic_DNA"/>
</dbReference>
<organism evidence="2 3">
    <name type="scientific">Blattamonas nauphoetae</name>
    <dbReference type="NCBI Taxonomy" id="2049346"/>
    <lineage>
        <taxon>Eukaryota</taxon>
        <taxon>Metamonada</taxon>
        <taxon>Preaxostyla</taxon>
        <taxon>Oxymonadida</taxon>
        <taxon>Blattamonas</taxon>
    </lineage>
</organism>
<evidence type="ECO:0008006" key="4">
    <source>
        <dbReference type="Google" id="ProtNLM"/>
    </source>
</evidence>
<evidence type="ECO:0000313" key="3">
    <source>
        <dbReference type="Proteomes" id="UP001281761"/>
    </source>
</evidence>
<keyword evidence="3" id="KW-1185">Reference proteome</keyword>
<evidence type="ECO:0000256" key="1">
    <source>
        <dbReference type="SAM" id="MobiDB-lite"/>
    </source>
</evidence>
<name>A0ABQ9WP79_9EUKA</name>
<gene>
    <name evidence="2" type="ORF">BLNAU_23793</name>
</gene>
<evidence type="ECO:0000313" key="2">
    <source>
        <dbReference type="EMBL" id="KAK2941299.1"/>
    </source>
</evidence>
<dbReference type="Proteomes" id="UP001281761">
    <property type="component" value="Unassembled WGS sequence"/>
</dbReference>
<feature type="compositionally biased region" description="Basic and acidic residues" evidence="1">
    <location>
        <begin position="106"/>
        <end position="115"/>
    </location>
</feature>
<protein>
    <recommendedName>
        <fullName evidence="4">Transposase</fullName>
    </recommendedName>
</protein>
<sequence>MLSAATHCRKPERYLNREIPGTETGKKSVSNVMICVLKPSSSPRFVLFCGTKELAQRLVLPIHSIHHNRFWMVDGFCCVSQAALRGDSVMLNDDGREATATTSTRQQRDIAEKLT</sequence>
<accession>A0ABQ9WP79</accession>
<reference evidence="2 3" key="1">
    <citation type="journal article" date="2022" name="bioRxiv">
        <title>Genomics of Preaxostyla Flagellates Illuminates Evolutionary Transitions and the Path Towards Mitochondrial Loss.</title>
        <authorList>
            <person name="Novak L.V.F."/>
            <person name="Treitli S.C."/>
            <person name="Pyrih J."/>
            <person name="Halakuc P."/>
            <person name="Pipaliya S.V."/>
            <person name="Vacek V."/>
            <person name="Brzon O."/>
            <person name="Soukal P."/>
            <person name="Eme L."/>
            <person name="Dacks J.B."/>
            <person name="Karnkowska A."/>
            <person name="Elias M."/>
            <person name="Hampl V."/>
        </authorList>
    </citation>
    <scope>NUCLEOTIDE SEQUENCE [LARGE SCALE GENOMIC DNA]</scope>
    <source>
        <strain evidence="2">NAU3</strain>
        <tissue evidence="2">Gut</tissue>
    </source>
</reference>
<comment type="caution">
    <text evidence="2">The sequence shown here is derived from an EMBL/GenBank/DDBJ whole genome shotgun (WGS) entry which is preliminary data.</text>
</comment>
<feature type="region of interest" description="Disordered" evidence="1">
    <location>
        <begin position="95"/>
        <end position="115"/>
    </location>
</feature>